<reference evidence="2 3" key="1">
    <citation type="journal article" date="2014" name="Am. J. Bot.">
        <title>Genome assembly and annotation for red clover (Trifolium pratense; Fabaceae).</title>
        <authorList>
            <person name="Istvanek J."/>
            <person name="Jaros M."/>
            <person name="Krenek A."/>
            <person name="Repkova J."/>
        </authorList>
    </citation>
    <scope>NUCLEOTIDE SEQUENCE [LARGE SCALE GENOMIC DNA]</scope>
    <source>
        <strain evidence="3">cv. Tatra</strain>
        <tissue evidence="2">Young leaves</tissue>
    </source>
</reference>
<gene>
    <name evidence="2" type="ORF">L195_g027646</name>
</gene>
<keyword evidence="1" id="KW-0472">Membrane</keyword>
<evidence type="ECO:0000313" key="2">
    <source>
        <dbReference type="EMBL" id="PNX71761.1"/>
    </source>
</evidence>
<keyword evidence="1" id="KW-1133">Transmembrane helix</keyword>
<accession>A0A2K3KZP8</accession>
<comment type="caution">
    <text evidence="2">The sequence shown here is derived from an EMBL/GenBank/DDBJ whole genome shotgun (WGS) entry which is preliminary data.</text>
</comment>
<name>A0A2K3KZP8_TRIPR</name>
<dbReference type="EMBL" id="ASHM01023757">
    <property type="protein sequence ID" value="PNX71761.1"/>
    <property type="molecule type" value="Genomic_DNA"/>
</dbReference>
<evidence type="ECO:0000256" key="1">
    <source>
        <dbReference type="SAM" id="Phobius"/>
    </source>
</evidence>
<sequence length="77" mass="8271">MTPHTISNFRNSIGGMERDPLAMIDAYRPGAFLENDPAGVCNRVRVGWKGTAMSLNHQSLLAGAGVLLCLVIAWLSS</sequence>
<feature type="transmembrane region" description="Helical" evidence="1">
    <location>
        <begin position="59"/>
        <end position="76"/>
    </location>
</feature>
<reference evidence="2 3" key="2">
    <citation type="journal article" date="2017" name="Front. Plant Sci.">
        <title>Gene Classification and Mining of Molecular Markers Useful in Red Clover (Trifolium pratense) Breeding.</title>
        <authorList>
            <person name="Istvanek J."/>
            <person name="Dluhosova J."/>
            <person name="Dluhos P."/>
            <person name="Patkova L."/>
            <person name="Nedelnik J."/>
            <person name="Repkova J."/>
        </authorList>
    </citation>
    <scope>NUCLEOTIDE SEQUENCE [LARGE SCALE GENOMIC DNA]</scope>
    <source>
        <strain evidence="3">cv. Tatra</strain>
        <tissue evidence="2">Young leaves</tissue>
    </source>
</reference>
<dbReference type="AlphaFoldDB" id="A0A2K3KZP8"/>
<dbReference type="Proteomes" id="UP000236291">
    <property type="component" value="Unassembled WGS sequence"/>
</dbReference>
<keyword evidence="1" id="KW-0812">Transmembrane</keyword>
<protein>
    <submittedName>
        <fullName evidence="2">Uncharacterized protein</fullName>
    </submittedName>
</protein>
<organism evidence="2 3">
    <name type="scientific">Trifolium pratense</name>
    <name type="common">Red clover</name>
    <dbReference type="NCBI Taxonomy" id="57577"/>
    <lineage>
        <taxon>Eukaryota</taxon>
        <taxon>Viridiplantae</taxon>
        <taxon>Streptophyta</taxon>
        <taxon>Embryophyta</taxon>
        <taxon>Tracheophyta</taxon>
        <taxon>Spermatophyta</taxon>
        <taxon>Magnoliopsida</taxon>
        <taxon>eudicotyledons</taxon>
        <taxon>Gunneridae</taxon>
        <taxon>Pentapetalae</taxon>
        <taxon>rosids</taxon>
        <taxon>fabids</taxon>
        <taxon>Fabales</taxon>
        <taxon>Fabaceae</taxon>
        <taxon>Papilionoideae</taxon>
        <taxon>50 kb inversion clade</taxon>
        <taxon>NPAAA clade</taxon>
        <taxon>Hologalegina</taxon>
        <taxon>IRL clade</taxon>
        <taxon>Trifolieae</taxon>
        <taxon>Trifolium</taxon>
    </lineage>
</organism>
<evidence type="ECO:0000313" key="3">
    <source>
        <dbReference type="Proteomes" id="UP000236291"/>
    </source>
</evidence>
<proteinExistence type="predicted"/>